<accession>A0A8J6GU95</accession>
<gene>
    <name evidence="2" type="ORF">LTLLF_204400</name>
</gene>
<dbReference type="AlphaFoldDB" id="A0A8J6GU95"/>
<evidence type="ECO:0000313" key="3">
    <source>
        <dbReference type="Proteomes" id="UP000710432"/>
    </source>
</evidence>
<proteinExistence type="predicted"/>
<comment type="caution">
    <text evidence="2">The sequence shown here is derived from an EMBL/GenBank/DDBJ whole genome shotgun (WGS) entry which is preliminary data.</text>
</comment>
<evidence type="ECO:0000313" key="2">
    <source>
        <dbReference type="EMBL" id="KAH0520631.1"/>
    </source>
</evidence>
<sequence>MPHVQASWQARWDAVCMAQVMTYRDAFVELYGPSVRPLFDFSWLSLKTLLSLALVGACITLGAYLGHK</sequence>
<feature type="transmembrane region" description="Helical" evidence="1">
    <location>
        <begin position="41"/>
        <end position="65"/>
    </location>
</feature>
<dbReference type="EMBL" id="JAATJU010000500">
    <property type="protein sequence ID" value="KAH0520631.1"/>
    <property type="molecule type" value="Genomic_DNA"/>
</dbReference>
<reference evidence="2" key="1">
    <citation type="submission" date="2020-03" db="EMBL/GenBank/DDBJ databases">
        <title>Studies in the Genomics of Life Span.</title>
        <authorList>
            <person name="Glass D."/>
        </authorList>
    </citation>
    <scope>NUCLEOTIDE SEQUENCE</scope>
    <source>
        <strain evidence="2">LTLLF</strain>
        <tissue evidence="2">Muscle</tissue>
    </source>
</reference>
<keyword evidence="1" id="KW-0812">Transmembrane</keyword>
<protein>
    <submittedName>
        <fullName evidence="2">Apoptosis regulator Bcl-2</fullName>
    </submittedName>
</protein>
<keyword evidence="1" id="KW-0472">Membrane</keyword>
<keyword evidence="1" id="KW-1133">Transmembrane helix</keyword>
<evidence type="ECO:0000256" key="1">
    <source>
        <dbReference type="SAM" id="Phobius"/>
    </source>
</evidence>
<dbReference type="Proteomes" id="UP000710432">
    <property type="component" value="Unassembled WGS sequence"/>
</dbReference>
<organism evidence="2 3">
    <name type="scientific">Microtus ochrogaster</name>
    <name type="common">Prairie vole</name>
    <dbReference type="NCBI Taxonomy" id="79684"/>
    <lineage>
        <taxon>Eukaryota</taxon>
        <taxon>Metazoa</taxon>
        <taxon>Chordata</taxon>
        <taxon>Craniata</taxon>
        <taxon>Vertebrata</taxon>
        <taxon>Euteleostomi</taxon>
        <taxon>Mammalia</taxon>
        <taxon>Eutheria</taxon>
        <taxon>Euarchontoglires</taxon>
        <taxon>Glires</taxon>
        <taxon>Rodentia</taxon>
        <taxon>Myomorpha</taxon>
        <taxon>Muroidea</taxon>
        <taxon>Cricetidae</taxon>
        <taxon>Arvicolinae</taxon>
        <taxon>Microtus</taxon>
    </lineage>
</organism>
<name>A0A8J6GU95_MICOH</name>